<keyword evidence="3" id="KW-1185">Reference proteome</keyword>
<dbReference type="AlphaFoldDB" id="A0A8S3YX01"/>
<feature type="transmembrane region" description="Helical" evidence="1">
    <location>
        <begin position="31"/>
        <end position="51"/>
    </location>
</feature>
<keyword evidence="1" id="KW-0472">Membrane</keyword>
<keyword evidence="1" id="KW-0812">Transmembrane</keyword>
<protein>
    <submittedName>
        <fullName evidence="2">Uncharacterized protein</fullName>
    </submittedName>
</protein>
<evidence type="ECO:0000256" key="1">
    <source>
        <dbReference type="SAM" id="Phobius"/>
    </source>
</evidence>
<sequence>MVLNGPGKDPQNISTTTSLAVYGLNRTDGALFAHTSFVLISGSFISIFRWISYSIVCNVIDVFGTVTNILNIVCFVRQGFQDSVNISLL</sequence>
<accession>A0A8S3YX01</accession>
<evidence type="ECO:0000313" key="2">
    <source>
        <dbReference type="EMBL" id="CAG5120768.1"/>
    </source>
</evidence>
<gene>
    <name evidence="2" type="ORF">CUNI_LOCUS6326</name>
</gene>
<dbReference type="EMBL" id="CAJHNH020000962">
    <property type="protein sequence ID" value="CAG5120768.1"/>
    <property type="molecule type" value="Genomic_DNA"/>
</dbReference>
<organism evidence="2 3">
    <name type="scientific">Candidula unifasciata</name>
    <dbReference type="NCBI Taxonomy" id="100452"/>
    <lineage>
        <taxon>Eukaryota</taxon>
        <taxon>Metazoa</taxon>
        <taxon>Spiralia</taxon>
        <taxon>Lophotrochozoa</taxon>
        <taxon>Mollusca</taxon>
        <taxon>Gastropoda</taxon>
        <taxon>Heterobranchia</taxon>
        <taxon>Euthyneura</taxon>
        <taxon>Panpulmonata</taxon>
        <taxon>Eupulmonata</taxon>
        <taxon>Stylommatophora</taxon>
        <taxon>Helicina</taxon>
        <taxon>Helicoidea</taxon>
        <taxon>Geomitridae</taxon>
        <taxon>Candidula</taxon>
    </lineage>
</organism>
<feature type="non-terminal residue" evidence="2">
    <location>
        <position position="89"/>
    </location>
</feature>
<dbReference type="Proteomes" id="UP000678393">
    <property type="component" value="Unassembled WGS sequence"/>
</dbReference>
<keyword evidence="1" id="KW-1133">Transmembrane helix</keyword>
<dbReference type="OrthoDB" id="6213642at2759"/>
<reference evidence="2" key="1">
    <citation type="submission" date="2021-04" db="EMBL/GenBank/DDBJ databases">
        <authorList>
            <consortium name="Molecular Ecology Group"/>
        </authorList>
    </citation>
    <scope>NUCLEOTIDE SEQUENCE</scope>
</reference>
<evidence type="ECO:0000313" key="3">
    <source>
        <dbReference type="Proteomes" id="UP000678393"/>
    </source>
</evidence>
<feature type="non-terminal residue" evidence="2">
    <location>
        <position position="1"/>
    </location>
</feature>
<name>A0A8S3YX01_9EUPU</name>
<comment type="caution">
    <text evidence="2">The sequence shown here is derived from an EMBL/GenBank/DDBJ whole genome shotgun (WGS) entry which is preliminary data.</text>
</comment>
<proteinExistence type="predicted"/>